<reference evidence="2" key="1">
    <citation type="journal article" date="2022" name="Mol. Ecol. Resour.">
        <title>The genomes of chicory, endive, great burdock and yacon provide insights into Asteraceae palaeo-polyploidization history and plant inulin production.</title>
        <authorList>
            <person name="Fan W."/>
            <person name="Wang S."/>
            <person name="Wang H."/>
            <person name="Wang A."/>
            <person name="Jiang F."/>
            <person name="Liu H."/>
            <person name="Zhao H."/>
            <person name="Xu D."/>
            <person name="Zhang Y."/>
        </authorList>
    </citation>
    <scope>NUCLEOTIDE SEQUENCE [LARGE SCALE GENOMIC DNA]</scope>
    <source>
        <strain evidence="2">cv. Punajuju</strain>
    </source>
</reference>
<accession>A0ACB9DXU0</accession>
<comment type="caution">
    <text evidence="1">The sequence shown here is derived from an EMBL/GenBank/DDBJ whole genome shotgun (WGS) entry which is preliminary data.</text>
</comment>
<dbReference type="Proteomes" id="UP001055811">
    <property type="component" value="Linkage Group LG04"/>
</dbReference>
<gene>
    <name evidence="1" type="ORF">L2E82_22273</name>
</gene>
<evidence type="ECO:0000313" key="2">
    <source>
        <dbReference type="Proteomes" id="UP001055811"/>
    </source>
</evidence>
<evidence type="ECO:0000313" key="1">
    <source>
        <dbReference type="EMBL" id="KAI3751225.1"/>
    </source>
</evidence>
<keyword evidence="2" id="KW-1185">Reference proteome</keyword>
<sequence length="280" mass="31585">MGSDWMEVRRRRKGTNKGFHPNTTSYFVAGFSDGCRNNDIRECFRRFGDIADIYMGSRKNLSGRNFAFVKFNNVVDIWCLEREMKDVVCFGKHLSVNVARYGRDKNLIVTVPKKINSGTTKTKTDIKPCWIPVSNNIPLHAKSFGRKSFVDVAKGSGGETSQLPTPIMLDNCCSTRNWLSDKVLVGEVLSLDHMASLNSVLNIGDGSLECIKYIGGLNVALCFKNQAMVKDFLDDSDRWIEWFQRILLGSTGDFCDERIAWLNIVGLPMRLWTDGNGWSS</sequence>
<name>A0ACB9DXU0_CICIN</name>
<reference evidence="1 2" key="2">
    <citation type="journal article" date="2022" name="Mol. Ecol. Resour.">
        <title>The genomes of chicory, endive, great burdock and yacon provide insights into Asteraceae paleo-polyploidization history and plant inulin production.</title>
        <authorList>
            <person name="Fan W."/>
            <person name="Wang S."/>
            <person name="Wang H."/>
            <person name="Wang A."/>
            <person name="Jiang F."/>
            <person name="Liu H."/>
            <person name="Zhao H."/>
            <person name="Xu D."/>
            <person name="Zhang Y."/>
        </authorList>
    </citation>
    <scope>NUCLEOTIDE SEQUENCE [LARGE SCALE GENOMIC DNA]</scope>
    <source>
        <strain evidence="2">cv. Punajuju</strain>
        <tissue evidence="1">Leaves</tissue>
    </source>
</reference>
<dbReference type="EMBL" id="CM042012">
    <property type="protein sequence ID" value="KAI3751225.1"/>
    <property type="molecule type" value="Genomic_DNA"/>
</dbReference>
<protein>
    <submittedName>
        <fullName evidence="1">Uncharacterized protein</fullName>
    </submittedName>
</protein>
<proteinExistence type="predicted"/>
<organism evidence="1 2">
    <name type="scientific">Cichorium intybus</name>
    <name type="common">Chicory</name>
    <dbReference type="NCBI Taxonomy" id="13427"/>
    <lineage>
        <taxon>Eukaryota</taxon>
        <taxon>Viridiplantae</taxon>
        <taxon>Streptophyta</taxon>
        <taxon>Embryophyta</taxon>
        <taxon>Tracheophyta</taxon>
        <taxon>Spermatophyta</taxon>
        <taxon>Magnoliopsida</taxon>
        <taxon>eudicotyledons</taxon>
        <taxon>Gunneridae</taxon>
        <taxon>Pentapetalae</taxon>
        <taxon>asterids</taxon>
        <taxon>campanulids</taxon>
        <taxon>Asterales</taxon>
        <taxon>Asteraceae</taxon>
        <taxon>Cichorioideae</taxon>
        <taxon>Cichorieae</taxon>
        <taxon>Cichoriinae</taxon>
        <taxon>Cichorium</taxon>
    </lineage>
</organism>